<keyword evidence="12" id="KW-0503">Monooxygenase</keyword>
<evidence type="ECO:0000256" key="2">
    <source>
        <dbReference type="ARBA" id="ARBA00004174"/>
    </source>
</evidence>
<dbReference type="EMBL" id="JTDY01006529">
    <property type="protein sequence ID" value="KOB65930.1"/>
    <property type="molecule type" value="Genomic_DNA"/>
</dbReference>
<evidence type="ECO:0000256" key="14">
    <source>
        <dbReference type="ARBA" id="ARBA00047827"/>
    </source>
</evidence>
<organism evidence="16 17">
    <name type="scientific">Operophtera brumata</name>
    <name type="common">Winter moth</name>
    <name type="synonym">Phalaena brumata</name>
    <dbReference type="NCBI Taxonomy" id="104452"/>
    <lineage>
        <taxon>Eukaryota</taxon>
        <taxon>Metazoa</taxon>
        <taxon>Ecdysozoa</taxon>
        <taxon>Arthropoda</taxon>
        <taxon>Hexapoda</taxon>
        <taxon>Insecta</taxon>
        <taxon>Pterygota</taxon>
        <taxon>Neoptera</taxon>
        <taxon>Endopterygota</taxon>
        <taxon>Lepidoptera</taxon>
        <taxon>Glossata</taxon>
        <taxon>Ditrysia</taxon>
        <taxon>Geometroidea</taxon>
        <taxon>Geometridae</taxon>
        <taxon>Larentiinae</taxon>
        <taxon>Operophtera</taxon>
    </lineage>
</organism>
<proteinExistence type="inferred from homology"/>
<name>A0A0L7KS62_OPEBR</name>
<dbReference type="GO" id="GO:0020037">
    <property type="term" value="F:heme binding"/>
    <property type="evidence" value="ECO:0007669"/>
    <property type="project" value="InterPro"/>
</dbReference>
<evidence type="ECO:0000256" key="12">
    <source>
        <dbReference type="ARBA" id="ARBA00023033"/>
    </source>
</evidence>
<accession>A0A0L7KS62</accession>
<dbReference type="STRING" id="104452.A0A0L7KS62"/>
<dbReference type="SUPFAM" id="SSF48264">
    <property type="entry name" value="Cytochrome P450"/>
    <property type="match status" value="1"/>
</dbReference>
<evidence type="ECO:0000256" key="3">
    <source>
        <dbReference type="ARBA" id="ARBA00004406"/>
    </source>
</evidence>
<evidence type="ECO:0000256" key="13">
    <source>
        <dbReference type="ARBA" id="ARBA00023136"/>
    </source>
</evidence>
<evidence type="ECO:0000256" key="1">
    <source>
        <dbReference type="ARBA" id="ARBA00001971"/>
    </source>
</evidence>
<dbReference type="AlphaFoldDB" id="A0A0L7KS62"/>
<dbReference type="PANTHER" id="PTHR24292">
    <property type="entry name" value="CYTOCHROME P450"/>
    <property type="match status" value="1"/>
</dbReference>
<keyword evidence="6" id="KW-0349">Heme</keyword>
<evidence type="ECO:0000256" key="6">
    <source>
        <dbReference type="ARBA" id="ARBA00022617"/>
    </source>
</evidence>
<dbReference type="Proteomes" id="UP000037510">
    <property type="component" value="Unassembled WGS sequence"/>
</dbReference>
<comment type="subcellular location">
    <subcellularLocation>
        <location evidence="3">Endoplasmic reticulum membrane</location>
        <topology evidence="3">Peripheral membrane protein</topology>
    </subcellularLocation>
    <subcellularLocation>
        <location evidence="2">Microsome membrane</location>
        <topology evidence="2">Peripheral membrane protein</topology>
    </subcellularLocation>
</comment>
<reference evidence="16 17" key="1">
    <citation type="journal article" date="2015" name="Genome Biol. Evol.">
        <title>The genome of winter moth (Operophtera brumata) provides a genomic perspective on sexual dimorphism and phenology.</title>
        <authorList>
            <person name="Derks M.F."/>
            <person name="Smit S."/>
            <person name="Salis L."/>
            <person name="Schijlen E."/>
            <person name="Bossers A."/>
            <person name="Mateman C."/>
            <person name="Pijl A.S."/>
            <person name="de Ridder D."/>
            <person name="Groenen M.A."/>
            <person name="Visser M.E."/>
            <person name="Megens H.J."/>
        </authorList>
    </citation>
    <scope>NUCLEOTIDE SEQUENCE [LARGE SCALE GENOMIC DNA]</scope>
    <source>
        <strain evidence="16">WM2013NL</strain>
        <tissue evidence="16">Head and thorax</tissue>
    </source>
</reference>
<keyword evidence="13" id="KW-0472">Membrane</keyword>
<dbReference type="Gene3D" id="1.10.630.10">
    <property type="entry name" value="Cytochrome P450"/>
    <property type="match status" value="2"/>
</dbReference>
<dbReference type="Pfam" id="PF00067">
    <property type="entry name" value="p450"/>
    <property type="match status" value="1"/>
</dbReference>
<keyword evidence="7" id="KW-0479">Metal-binding</keyword>
<evidence type="ECO:0000313" key="16">
    <source>
        <dbReference type="EMBL" id="KOB65930.1"/>
    </source>
</evidence>
<keyword evidence="17" id="KW-1185">Reference proteome</keyword>
<dbReference type="GO" id="GO:0016712">
    <property type="term" value="F:oxidoreductase activity, acting on paired donors, with incorporation or reduction of molecular oxygen, reduced flavin or flavoprotein as one donor, and incorporation of one atom of oxygen"/>
    <property type="evidence" value="ECO:0007669"/>
    <property type="project" value="UniProtKB-EC"/>
</dbReference>
<sequence length="225" mass="24719">MRLAVTPAFSSARCKGMMPLMEDSARGVEEYLSGKVEGATVMDVNDITMPYVNDVISSCAFGFAVNTLKDPENNAAFPEVDLVAQAISFYIAGFDTTANLINYFLYEMAINPDVQEKLQHKIDALDAEADVYEQLQALEYMDMCVSEVLRLWPLEGASDRRSVGTYDFGPTYPGSKDRLIGPASQSKRLRSSYSGSSGSTEPERSTSPSDCHREPSCCDPRTDIS</sequence>
<evidence type="ECO:0000256" key="5">
    <source>
        <dbReference type="ARBA" id="ARBA00012109"/>
    </source>
</evidence>
<evidence type="ECO:0000256" key="15">
    <source>
        <dbReference type="SAM" id="MobiDB-lite"/>
    </source>
</evidence>
<feature type="region of interest" description="Disordered" evidence="15">
    <location>
        <begin position="174"/>
        <end position="225"/>
    </location>
</feature>
<keyword evidence="9" id="KW-0492">Microsome</keyword>
<dbReference type="InterPro" id="IPR001128">
    <property type="entry name" value="Cyt_P450"/>
</dbReference>
<dbReference type="EC" id="1.14.14.1" evidence="5"/>
<dbReference type="InterPro" id="IPR050476">
    <property type="entry name" value="Insect_CytP450_Detox"/>
</dbReference>
<keyword evidence="8" id="KW-0256">Endoplasmic reticulum</keyword>
<dbReference type="GO" id="GO:0005789">
    <property type="term" value="C:endoplasmic reticulum membrane"/>
    <property type="evidence" value="ECO:0007669"/>
    <property type="project" value="UniProtKB-SubCell"/>
</dbReference>
<evidence type="ECO:0000256" key="8">
    <source>
        <dbReference type="ARBA" id="ARBA00022824"/>
    </source>
</evidence>
<dbReference type="GO" id="GO:0005506">
    <property type="term" value="F:iron ion binding"/>
    <property type="evidence" value="ECO:0007669"/>
    <property type="project" value="InterPro"/>
</dbReference>
<dbReference type="InterPro" id="IPR036396">
    <property type="entry name" value="Cyt_P450_sf"/>
</dbReference>
<evidence type="ECO:0000256" key="9">
    <source>
        <dbReference type="ARBA" id="ARBA00022848"/>
    </source>
</evidence>
<comment type="similarity">
    <text evidence="4">Belongs to the cytochrome P450 family.</text>
</comment>
<evidence type="ECO:0000256" key="4">
    <source>
        <dbReference type="ARBA" id="ARBA00010617"/>
    </source>
</evidence>
<comment type="catalytic activity">
    <reaction evidence="14">
        <text>an organic molecule + reduced [NADPH--hemoprotein reductase] + O2 = an alcohol + oxidized [NADPH--hemoprotein reductase] + H2O + H(+)</text>
        <dbReference type="Rhea" id="RHEA:17149"/>
        <dbReference type="Rhea" id="RHEA-COMP:11964"/>
        <dbReference type="Rhea" id="RHEA-COMP:11965"/>
        <dbReference type="ChEBI" id="CHEBI:15377"/>
        <dbReference type="ChEBI" id="CHEBI:15378"/>
        <dbReference type="ChEBI" id="CHEBI:15379"/>
        <dbReference type="ChEBI" id="CHEBI:30879"/>
        <dbReference type="ChEBI" id="CHEBI:57618"/>
        <dbReference type="ChEBI" id="CHEBI:58210"/>
        <dbReference type="ChEBI" id="CHEBI:142491"/>
        <dbReference type="EC" id="1.14.14.1"/>
    </reaction>
</comment>
<gene>
    <name evidence="16" type="ORF">OBRU01_22851</name>
</gene>
<evidence type="ECO:0000256" key="11">
    <source>
        <dbReference type="ARBA" id="ARBA00023004"/>
    </source>
</evidence>
<protein>
    <recommendedName>
        <fullName evidence="5">unspecific monooxygenase</fullName>
        <ecNumber evidence="5">1.14.14.1</ecNumber>
    </recommendedName>
</protein>
<dbReference type="PANTHER" id="PTHR24292:SF54">
    <property type="entry name" value="CYP9F3-RELATED"/>
    <property type="match status" value="1"/>
</dbReference>
<keyword evidence="10" id="KW-0560">Oxidoreductase</keyword>
<keyword evidence="11" id="KW-0408">Iron</keyword>
<evidence type="ECO:0000256" key="7">
    <source>
        <dbReference type="ARBA" id="ARBA00022723"/>
    </source>
</evidence>
<evidence type="ECO:0000256" key="10">
    <source>
        <dbReference type="ARBA" id="ARBA00023002"/>
    </source>
</evidence>
<evidence type="ECO:0000313" key="17">
    <source>
        <dbReference type="Proteomes" id="UP000037510"/>
    </source>
</evidence>
<comment type="caution">
    <text evidence="16">The sequence shown here is derived from an EMBL/GenBank/DDBJ whole genome shotgun (WGS) entry which is preliminary data.</text>
</comment>
<comment type="cofactor">
    <cofactor evidence="1">
        <name>heme</name>
        <dbReference type="ChEBI" id="CHEBI:30413"/>
    </cofactor>
</comment>
<feature type="compositionally biased region" description="Basic and acidic residues" evidence="15">
    <location>
        <begin position="210"/>
        <end position="225"/>
    </location>
</feature>